<organism evidence="2 3">
    <name type="scientific">Gossypium klotzschianum</name>
    <dbReference type="NCBI Taxonomy" id="34286"/>
    <lineage>
        <taxon>Eukaryota</taxon>
        <taxon>Viridiplantae</taxon>
        <taxon>Streptophyta</taxon>
        <taxon>Embryophyta</taxon>
        <taxon>Tracheophyta</taxon>
        <taxon>Spermatophyta</taxon>
        <taxon>Magnoliopsida</taxon>
        <taxon>eudicotyledons</taxon>
        <taxon>Gunneridae</taxon>
        <taxon>Pentapetalae</taxon>
        <taxon>rosids</taxon>
        <taxon>malvids</taxon>
        <taxon>Malvales</taxon>
        <taxon>Malvaceae</taxon>
        <taxon>Malvoideae</taxon>
        <taxon>Gossypium</taxon>
    </lineage>
</organism>
<feature type="region of interest" description="Disordered" evidence="1">
    <location>
        <begin position="117"/>
        <end position="151"/>
    </location>
</feature>
<dbReference type="EMBL" id="JABFAB010000013">
    <property type="protein sequence ID" value="MBA0667991.1"/>
    <property type="molecule type" value="Genomic_DNA"/>
</dbReference>
<dbReference type="AlphaFoldDB" id="A0A7J8VYU2"/>
<name>A0A7J8VYU2_9ROSI</name>
<proteinExistence type="predicted"/>
<keyword evidence="3" id="KW-1185">Reference proteome</keyword>
<evidence type="ECO:0000313" key="2">
    <source>
        <dbReference type="EMBL" id="MBA0667991.1"/>
    </source>
</evidence>
<gene>
    <name evidence="2" type="ORF">Goklo_000979</name>
</gene>
<reference evidence="2 3" key="1">
    <citation type="journal article" date="2019" name="Genome Biol. Evol.">
        <title>Insights into the evolution of the New World diploid cottons (Gossypium, subgenus Houzingenia) based on genome sequencing.</title>
        <authorList>
            <person name="Grover C.E."/>
            <person name="Arick M.A. 2nd"/>
            <person name="Thrash A."/>
            <person name="Conover J.L."/>
            <person name="Sanders W.S."/>
            <person name="Peterson D.G."/>
            <person name="Frelichowski J.E."/>
            <person name="Scheffler J.A."/>
            <person name="Scheffler B.E."/>
            <person name="Wendel J.F."/>
        </authorList>
    </citation>
    <scope>NUCLEOTIDE SEQUENCE [LARGE SCALE GENOMIC DNA]</scope>
    <source>
        <strain evidence="2">57</strain>
        <tissue evidence="2">Leaf</tissue>
    </source>
</reference>
<sequence length="151" mass="17554">MARQFGNFIDKFIEYDTKQESHGDSFCPVRLNHKRKEMQQGWDLSLRAPLRRASIDDSIWLREEGYGKFCGENMESQQKFGEEGVDSVLSLVSMEHDYEENPLEILEGKKRPRYRRLPVGKSVRHHENDQLEHLQFGESANSASTSAHVKD</sequence>
<evidence type="ECO:0000313" key="3">
    <source>
        <dbReference type="Proteomes" id="UP000593573"/>
    </source>
</evidence>
<protein>
    <submittedName>
        <fullName evidence="2">Uncharacterized protein</fullName>
    </submittedName>
</protein>
<dbReference type="Proteomes" id="UP000593573">
    <property type="component" value="Unassembled WGS sequence"/>
</dbReference>
<comment type="caution">
    <text evidence="2">The sequence shown here is derived from an EMBL/GenBank/DDBJ whole genome shotgun (WGS) entry which is preliminary data.</text>
</comment>
<dbReference type="OrthoDB" id="10400023at2759"/>
<evidence type="ECO:0000256" key="1">
    <source>
        <dbReference type="SAM" id="MobiDB-lite"/>
    </source>
</evidence>
<feature type="compositionally biased region" description="Polar residues" evidence="1">
    <location>
        <begin position="138"/>
        <end position="151"/>
    </location>
</feature>
<accession>A0A7J8VYU2</accession>